<sequence length="64" mass="7577">MFMVNKNKKWKFLKYSKKCRALFFVQLNPNRNISVEGFSGHVSKVAPANEGFRRKKYLYYAIAL</sequence>
<name>A7E6U3_SCLS1</name>
<evidence type="ECO:0000313" key="1">
    <source>
        <dbReference type="EMBL" id="EDN91615.1"/>
    </source>
</evidence>
<dbReference type="AlphaFoldDB" id="A7E6U3"/>
<accession>A7E6U3</accession>
<proteinExistence type="predicted"/>
<keyword evidence="2" id="KW-1185">Reference proteome</keyword>
<dbReference type="KEGG" id="ssl:SS1G_01018"/>
<dbReference type="EMBL" id="CH476621">
    <property type="protein sequence ID" value="EDN91615.1"/>
    <property type="molecule type" value="Genomic_DNA"/>
</dbReference>
<dbReference type="HOGENOM" id="CLU_2868952_0_0_1"/>
<dbReference type="GeneID" id="5494398"/>
<dbReference type="InParanoid" id="A7E6U3"/>
<dbReference type="RefSeq" id="XP_001598929.1">
    <property type="nucleotide sequence ID" value="XM_001598879.1"/>
</dbReference>
<gene>
    <name evidence="1" type="ORF">SS1G_01018</name>
</gene>
<reference evidence="2" key="1">
    <citation type="journal article" date="2011" name="PLoS Genet.">
        <title>Genomic analysis of the necrotrophic fungal pathogens Sclerotinia sclerotiorum and Botrytis cinerea.</title>
        <authorList>
            <person name="Amselem J."/>
            <person name="Cuomo C.A."/>
            <person name="van Kan J.A."/>
            <person name="Viaud M."/>
            <person name="Benito E.P."/>
            <person name="Couloux A."/>
            <person name="Coutinho P.M."/>
            <person name="de Vries R.P."/>
            <person name="Dyer P.S."/>
            <person name="Fillinger S."/>
            <person name="Fournier E."/>
            <person name="Gout L."/>
            <person name="Hahn M."/>
            <person name="Kohn L."/>
            <person name="Lapalu N."/>
            <person name="Plummer K.M."/>
            <person name="Pradier J.M."/>
            <person name="Quevillon E."/>
            <person name="Sharon A."/>
            <person name="Simon A."/>
            <person name="ten Have A."/>
            <person name="Tudzynski B."/>
            <person name="Tudzynski P."/>
            <person name="Wincker P."/>
            <person name="Andrew M."/>
            <person name="Anthouard V."/>
            <person name="Beever R.E."/>
            <person name="Beffa R."/>
            <person name="Benoit I."/>
            <person name="Bouzid O."/>
            <person name="Brault B."/>
            <person name="Chen Z."/>
            <person name="Choquer M."/>
            <person name="Collemare J."/>
            <person name="Cotton P."/>
            <person name="Danchin E.G."/>
            <person name="Da Silva C."/>
            <person name="Gautier A."/>
            <person name="Giraud C."/>
            <person name="Giraud T."/>
            <person name="Gonzalez C."/>
            <person name="Grossetete S."/>
            <person name="Guldener U."/>
            <person name="Henrissat B."/>
            <person name="Howlett B.J."/>
            <person name="Kodira C."/>
            <person name="Kretschmer M."/>
            <person name="Lappartient A."/>
            <person name="Leroch M."/>
            <person name="Levis C."/>
            <person name="Mauceli E."/>
            <person name="Neuveglise C."/>
            <person name="Oeser B."/>
            <person name="Pearson M."/>
            <person name="Poulain J."/>
            <person name="Poussereau N."/>
            <person name="Quesneville H."/>
            <person name="Rascle C."/>
            <person name="Schumacher J."/>
            <person name="Segurens B."/>
            <person name="Sexton A."/>
            <person name="Silva E."/>
            <person name="Sirven C."/>
            <person name="Soanes D.M."/>
            <person name="Talbot N.J."/>
            <person name="Templeton M."/>
            <person name="Yandava C."/>
            <person name="Yarden O."/>
            <person name="Zeng Q."/>
            <person name="Rollins J.A."/>
            <person name="Lebrun M.H."/>
            <person name="Dickman M."/>
        </authorList>
    </citation>
    <scope>NUCLEOTIDE SEQUENCE [LARGE SCALE GENOMIC DNA]</scope>
    <source>
        <strain evidence="2">ATCC 18683 / 1980 / Ss-1</strain>
    </source>
</reference>
<dbReference type="Proteomes" id="UP000001312">
    <property type="component" value="Unassembled WGS sequence"/>
</dbReference>
<evidence type="ECO:0000313" key="2">
    <source>
        <dbReference type="Proteomes" id="UP000001312"/>
    </source>
</evidence>
<organism evidence="1 2">
    <name type="scientific">Sclerotinia sclerotiorum (strain ATCC 18683 / 1980 / Ss-1)</name>
    <name type="common">White mold</name>
    <name type="synonym">Whetzelinia sclerotiorum</name>
    <dbReference type="NCBI Taxonomy" id="665079"/>
    <lineage>
        <taxon>Eukaryota</taxon>
        <taxon>Fungi</taxon>
        <taxon>Dikarya</taxon>
        <taxon>Ascomycota</taxon>
        <taxon>Pezizomycotina</taxon>
        <taxon>Leotiomycetes</taxon>
        <taxon>Helotiales</taxon>
        <taxon>Sclerotiniaceae</taxon>
        <taxon>Sclerotinia</taxon>
    </lineage>
</organism>
<protein>
    <submittedName>
        <fullName evidence="1">Uncharacterized protein</fullName>
    </submittedName>
</protein>